<evidence type="ECO:0000256" key="4">
    <source>
        <dbReference type="ARBA" id="ARBA00022801"/>
    </source>
</evidence>
<dbReference type="SMART" id="SM00155">
    <property type="entry name" value="PLDc"/>
    <property type="match status" value="2"/>
</dbReference>
<comment type="catalytic activity">
    <reaction evidence="1">
        <text>a 1,2-diacyl-sn-glycero-3-phosphocholine + H2O = a 1,2-diacyl-sn-glycero-3-phosphate + choline + H(+)</text>
        <dbReference type="Rhea" id="RHEA:14445"/>
        <dbReference type="ChEBI" id="CHEBI:15354"/>
        <dbReference type="ChEBI" id="CHEBI:15377"/>
        <dbReference type="ChEBI" id="CHEBI:15378"/>
        <dbReference type="ChEBI" id="CHEBI:57643"/>
        <dbReference type="ChEBI" id="CHEBI:58608"/>
        <dbReference type="EC" id="3.1.4.4"/>
    </reaction>
</comment>
<name>A0ABN4UT05_9BACT</name>
<dbReference type="EC" id="3.1.4.4" evidence="3"/>
<evidence type="ECO:0000259" key="7">
    <source>
        <dbReference type="PROSITE" id="PS50035"/>
    </source>
</evidence>
<evidence type="ECO:0000256" key="6">
    <source>
        <dbReference type="ARBA" id="ARBA00023098"/>
    </source>
</evidence>
<dbReference type="PANTHER" id="PTHR43856">
    <property type="entry name" value="CARDIOLIPIN HYDROLASE"/>
    <property type="match status" value="1"/>
</dbReference>
<evidence type="ECO:0000256" key="2">
    <source>
        <dbReference type="ARBA" id="ARBA00008664"/>
    </source>
</evidence>
<sequence length="282" mass="33173">MKISSIVFLFLAIICFSAYFTEFEDLTYVVLDFMEKSKSFLYISSYSIDKIEIVEKINKLFKKGIDVRVILEVPNSSLKCSVLKDYEYTLHHAKFMVNDNGMLFGSANFTESGLVTGFNDIVIFDNYSRDFKKLFLNLWNDGRVVSIENFLIVGYDDVESELLKLLMSAKRKIYACVYAFTNQKIFAMLKFKESKGVDVKIITDNWFERYGLFNFPIRNIKIIKDRMLHHKFVIVDDYVFLGSANFTRKGLNENYEICYISKKLTKEYMEVFNFLWRRESGD</sequence>
<feature type="domain" description="PLD phosphodiesterase" evidence="7">
    <location>
        <begin position="224"/>
        <end position="250"/>
    </location>
</feature>
<dbReference type="PROSITE" id="PS50035">
    <property type="entry name" value="PLD"/>
    <property type="match status" value="2"/>
</dbReference>
<keyword evidence="4" id="KW-0378">Hydrolase</keyword>
<dbReference type="CDD" id="cd09116">
    <property type="entry name" value="PLDc_Nuc_like"/>
    <property type="match status" value="1"/>
</dbReference>
<dbReference type="Proteomes" id="UP000185490">
    <property type="component" value="Chromosome"/>
</dbReference>
<dbReference type="InterPro" id="IPR025202">
    <property type="entry name" value="PLD-like_dom"/>
</dbReference>
<dbReference type="InterPro" id="IPR051406">
    <property type="entry name" value="PLD_domain"/>
</dbReference>
<dbReference type="InterPro" id="IPR001736">
    <property type="entry name" value="PLipase_D/transphosphatidylase"/>
</dbReference>
<dbReference type="RefSeq" id="WP_012056467.1">
    <property type="nucleotide sequence ID" value="NZ_CP007389.1"/>
</dbReference>
<feature type="domain" description="PLD phosphodiesterase" evidence="7">
    <location>
        <begin position="87"/>
        <end position="113"/>
    </location>
</feature>
<organism evidence="8 9">
    <name type="scientific">Thermosipho melanesiensis</name>
    <dbReference type="NCBI Taxonomy" id="46541"/>
    <lineage>
        <taxon>Bacteria</taxon>
        <taxon>Thermotogati</taxon>
        <taxon>Thermotogota</taxon>
        <taxon>Thermotogae</taxon>
        <taxon>Thermotogales</taxon>
        <taxon>Fervidobacteriaceae</taxon>
        <taxon>Thermosipho</taxon>
    </lineage>
</organism>
<evidence type="ECO:0000256" key="1">
    <source>
        <dbReference type="ARBA" id="ARBA00000798"/>
    </source>
</evidence>
<evidence type="ECO:0000313" key="8">
    <source>
        <dbReference type="EMBL" id="APT73303.1"/>
    </source>
</evidence>
<dbReference type="PANTHER" id="PTHR43856:SF1">
    <property type="entry name" value="MITOCHONDRIAL CARDIOLIPIN HYDROLASE"/>
    <property type="match status" value="1"/>
</dbReference>
<dbReference type="Gene3D" id="3.30.870.10">
    <property type="entry name" value="Endonuclease Chain A"/>
    <property type="match status" value="2"/>
</dbReference>
<evidence type="ECO:0000256" key="3">
    <source>
        <dbReference type="ARBA" id="ARBA00012027"/>
    </source>
</evidence>
<comment type="similarity">
    <text evidence="2">Belongs to the phospholipase D family.</text>
</comment>
<evidence type="ECO:0000256" key="5">
    <source>
        <dbReference type="ARBA" id="ARBA00022963"/>
    </source>
</evidence>
<dbReference type="SUPFAM" id="SSF56024">
    <property type="entry name" value="Phospholipase D/nuclease"/>
    <property type="match status" value="2"/>
</dbReference>
<protein>
    <recommendedName>
        <fullName evidence="3">phospholipase D</fullName>
        <ecNumber evidence="3">3.1.4.4</ecNumber>
    </recommendedName>
</protein>
<keyword evidence="9" id="KW-1185">Reference proteome</keyword>
<proteinExistence type="inferred from homology"/>
<gene>
    <name evidence="8" type="ORF">BW47_01275</name>
</gene>
<evidence type="ECO:0000313" key="9">
    <source>
        <dbReference type="Proteomes" id="UP000185490"/>
    </source>
</evidence>
<accession>A0ABN4UT05</accession>
<dbReference type="EMBL" id="CP007389">
    <property type="protein sequence ID" value="APT73303.1"/>
    <property type="molecule type" value="Genomic_DNA"/>
</dbReference>
<reference evidence="8 9" key="1">
    <citation type="submission" date="2014-02" db="EMBL/GenBank/DDBJ databases">
        <title>Diversity of Thermotogales isolates from hydrothermal vents.</title>
        <authorList>
            <person name="Haverkamp T.H.A."/>
            <person name="Lossouarn J."/>
            <person name="Geslin C."/>
            <person name="Nesbo C.L."/>
        </authorList>
    </citation>
    <scope>NUCLEOTIDE SEQUENCE [LARGE SCALE GENOMIC DNA]</scope>
    <source>
        <strain evidence="8 9">431</strain>
    </source>
</reference>
<keyword evidence="6" id="KW-0443">Lipid metabolism</keyword>
<dbReference type="Pfam" id="PF13091">
    <property type="entry name" value="PLDc_2"/>
    <property type="match status" value="2"/>
</dbReference>
<keyword evidence="5" id="KW-0442">Lipid degradation</keyword>